<name>A0ABR4EG49_9PEZI</name>
<keyword evidence="2" id="KW-1185">Reference proteome</keyword>
<proteinExistence type="predicted"/>
<dbReference type="EMBL" id="JBAWTH010000057">
    <property type="protein sequence ID" value="KAL2281408.1"/>
    <property type="molecule type" value="Genomic_DNA"/>
</dbReference>
<sequence length="110" mass="11781">MEGVQYWARAGRQGAHGPLIGIRWDGGSPGTGDITCQETDDLSLGTTAARDFRLAADTHNPASCPPIERLIDSPRWPLNPPRAFPPTFGHMCRHSTASARQAWAPACGSS</sequence>
<accession>A0ABR4EG49</accession>
<evidence type="ECO:0000313" key="1">
    <source>
        <dbReference type="EMBL" id="KAL2281409.1"/>
    </source>
</evidence>
<comment type="caution">
    <text evidence="1">The sequence shown here is derived from an EMBL/GenBank/DDBJ whole genome shotgun (WGS) entry which is preliminary data.</text>
</comment>
<protein>
    <submittedName>
        <fullName evidence="1">Uncharacterized protein</fullName>
    </submittedName>
</protein>
<dbReference type="EMBL" id="JBAWTH010000057">
    <property type="protein sequence ID" value="KAL2281409.1"/>
    <property type="molecule type" value="Genomic_DNA"/>
</dbReference>
<dbReference type="Proteomes" id="UP001600888">
    <property type="component" value="Unassembled WGS sequence"/>
</dbReference>
<reference evidence="1 2" key="1">
    <citation type="submission" date="2024-03" db="EMBL/GenBank/DDBJ databases">
        <title>A high-quality draft genome sequence of Diaporthe vaccinii, a causative agent of upright dieback and viscid rot disease in cranberry plants.</title>
        <authorList>
            <person name="Sarrasin M."/>
            <person name="Lang B.F."/>
            <person name="Burger G."/>
        </authorList>
    </citation>
    <scope>NUCLEOTIDE SEQUENCE [LARGE SCALE GENOMIC DNA]</scope>
    <source>
        <strain evidence="1 2">IS7</strain>
    </source>
</reference>
<organism evidence="1 2">
    <name type="scientific">Diaporthe vaccinii</name>
    <dbReference type="NCBI Taxonomy" id="105482"/>
    <lineage>
        <taxon>Eukaryota</taxon>
        <taxon>Fungi</taxon>
        <taxon>Dikarya</taxon>
        <taxon>Ascomycota</taxon>
        <taxon>Pezizomycotina</taxon>
        <taxon>Sordariomycetes</taxon>
        <taxon>Sordariomycetidae</taxon>
        <taxon>Diaporthales</taxon>
        <taxon>Diaporthaceae</taxon>
        <taxon>Diaporthe</taxon>
        <taxon>Diaporthe eres species complex</taxon>
    </lineage>
</organism>
<evidence type="ECO:0000313" key="2">
    <source>
        <dbReference type="Proteomes" id="UP001600888"/>
    </source>
</evidence>
<gene>
    <name evidence="1" type="ORF">FJTKL_11583</name>
</gene>